<feature type="compositionally biased region" description="Polar residues" evidence="1">
    <location>
        <begin position="241"/>
        <end position="251"/>
    </location>
</feature>
<organism evidence="2 3">
    <name type="scientific">Hortaea werneckii</name>
    <name type="common">Black yeast</name>
    <name type="synonym">Cladosporium werneckii</name>
    <dbReference type="NCBI Taxonomy" id="91943"/>
    <lineage>
        <taxon>Eukaryota</taxon>
        <taxon>Fungi</taxon>
        <taxon>Dikarya</taxon>
        <taxon>Ascomycota</taxon>
        <taxon>Pezizomycotina</taxon>
        <taxon>Dothideomycetes</taxon>
        <taxon>Dothideomycetidae</taxon>
        <taxon>Mycosphaerellales</taxon>
        <taxon>Teratosphaeriaceae</taxon>
        <taxon>Hortaea</taxon>
    </lineage>
</organism>
<comment type="caution">
    <text evidence="2">The sequence shown here is derived from an EMBL/GenBank/DDBJ whole genome shotgun (WGS) entry which is preliminary data.</text>
</comment>
<evidence type="ECO:0000256" key="1">
    <source>
        <dbReference type="SAM" id="MobiDB-lite"/>
    </source>
</evidence>
<dbReference type="VEuPathDB" id="FungiDB:BTJ68_07192"/>
<evidence type="ECO:0000313" key="3">
    <source>
        <dbReference type="Proteomes" id="UP000269276"/>
    </source>
</evidence>
<feature type="region of interest" description="Disordered" evidence="1">
    <location>
        <begin position="285"/>
        <end position="313"/>
    </location>
</feature>
<name>A0A3M7C0U3_HORWE</name>
<reference evidence="2 3" key="1">
    <citation type="journal article" date="2018" name="BMC Genomics">
        <title>Genomic evidence for intraspecific hybridization in a clonal and extremely halotolerant yeast.</title>
        <authorList>
            <person name="Gostincar C."/>
            <person name="Stajich J.E."/>
            <person name="Zupancic J."/>
            <person name="Zalar P."/>
            <person name="Gunde-Cimerman N."/>
        </authorList>
    </citation>
    <scope>NUCLEOTIDE SEQUENCE [LARGE SCALE GENOMIC DNA]</scope>
    <source>
        <strain evidence="2 3">EXF-2682</strain>
    </source>
</reference>
<sequence>MTTCIFLAGAPESDGLTWDEHHLLNKFEYPFQRFLGREAPPSSTASGEASTLALPKWRSIPLKPNNVAKLQGYRDQGASQQETQFLSFLNDPPINHDASHDEDHLAFLEQSLARLDELESSQITPMLEDETTTTFNSELSNSLAEEEGQSDLSNFQGTESHPTATAAALPHHPQNQQHQPFRIIGPVSDLKSIPSATHIDSIFPGTITLNLLCAVISISPIRTVQLRHRRRQQQRAGTTTGNPQHQNSNPTHAAHPDERDLLEILLGDETRAGFSATFWFLPESESTRPCHHPPVKSRSGGVNPRDANEEAKHRRQNLLSLRAGDVVLIRNLALSVFKGGVYGQSLRGGTGGKMGIGRGNFTDVRVLDEEEEEESGEGFLFSSLPASMRGQVRGKLRRVREWRDGFVGPGLRGRDGRGGGGGGDVGEAVREREWLPADTQSPVK</sequence>
<proteinExistence type="predicted"/>
<dbReference type="EMBL" id="QWIP01001495">
    <property type="protein sequence ID" value="RMY45655.1"/>
    <property type="molecule type" value="Genomic_DNA"/>
</dbReference>
<accession>A0A3M7C0U3</accession>
<feature type="region of interest" description="Disordered" evidence="1">
    <location>
        <begin position="409"/>
        <end position="444"/>
    </location>
</feature>
<dbReference type="AlphaFoldDB" id="A0A3M7C0U3"/>
<dbReference type="OrthoDB" id="5378679at2759"/>
<gene>
    <name evidence="2" type="ORF">D0863_16000</name>
</gene>
<feature type="compositionally biased region" description="Polar residues" evidence="1">
    <location>
        <begin position="150"/>
        <end position="160"/>
    </location>
</feature>
<feature type="region of interest" description="Disordered" evidence="1">
    <location>
        <begin position="124"/>
        <end position="160"/>
    </location>
</feature>
<dbReference type="Proteomes" id="UP000269276">
    <property type="component" value="Unassembled WGS sequence"/>
</dbReference>
<feature type="region of interest" description="Disordered" evidence="1">
    <location>
        <begin position="225"/>
        <end position="256"/>
    </location>
</feature>
<evidence type="ECO:0000313" key="2">
    <source>
        <dbReference type="EMBL" id="RMY45655.1"/>
    </source>
</evidence>
<protein>
    <submittedName>
        <fullName evidence="2">Uncharacterized protein</fullName>
    </submittedName>
</protein>